<comment type="caution">
    <text evidence="1">Lacks conserved residue(s) required for the propagation of feature annotation.</text>
</comment>
<feature type="domain" description="Lon proteolytic" evidence="2">
    <location>
        <begin position="1"/>
        <end position="32"/>
    </location>
</feature>
<organism evidence="3 4">
    <name type="scientific">Candidatus Woesebacteria bacterium CG_4_10_14_0_2_um_filter_39_14</name>
    <dbReference type="NCBI Taxonomy" id="1975054"/>
    <lineage>
        <taxon>Bacteria</taxon>
        <taxon>Candidatus Woeseibacteriota</taxon>
    </lineage>
</organism>
<gene>
    <name evidence="3" type="ORF">COY29_00720</name>
</gene>
<evidence type="ECO:0000256" key="1">
    <source>
        <dbReference type="PROSITE-ProRule" id="PRU01122"/>
    </source>
</evidence>
<dbReference type="EMBL" id="PFNO01000025">
    <property type="protein sequence ID" value="PIZ49947.1"/>
    <property type="molecule type" value="Genomic_DNA"/>
</dbReference>
<accession>A0A2M7TNY5</accession>
<dbReference type="Proteomes" id="UP000229753">
    <property type="component" value="Unassembled WGS sequence"/>
</dbReference>
<name>A0A2M7TNY5_9BACT</name>
<dbReference type="GO" id="GO:0004252">
    <property type="term" value="F:serine-type endopeptidase activity"/>
    <property type="evidence" value="ECO:0007669"/>
    <property type="project" value="InterPro"/>
</dbReference>
<feature type="non-terminal residue" evidence="3">
    <location>
        <position position="1"/>
    </location>
</feature>
<reference evidence="4" key="1">
    <citation type="submission" date="2017-09" db="EMBL/GenBank/DDBJ databases">
        <title>Depth-based differentiation of microbial function through sediment-hosted aquifers and enrichment of novel symbionts in the deep terrestrial subsurface.</title>
        <authorList>
            <person name="Probst A.J."/>
            <person name="Ladd B."/>
            <person name="Jarett J.K."/>
            <person name="Geller-Mcgrath D.E."/>
            <person name="Sieber C.M.K."/>
            <person name="Emerson J.B."/>
            <person name="Anantharaman K."/>
            <person name="Thomas B.C."/>
            <person name="Malmstrom R."/>
            <person name="Stieglmeier M."/>
            <person name="Klingl A."/>
            <person name="Woyke T."/>
            <person name="Ryan C.M."/>
            <person name="Banfield J.F."/>
        </authorList>
    </citation>
    <scope>NUCLEOTIDE SEQUENCE [LARGE SCALE GENOMIC DNA]</scope>
</reference>
<dbReference type="PROSITE" id="PS51786">
    <property type="entry name" value="LON_PROTEOLYTIC"/>
    <property type="match status" value="1"/>
</dbReference>
<protein>
    <recommendedName>
        <fullName evidence="2">Lon proteolytic domain-containing protein</fullName>
    </recommendedName>
</protein>
<dbReference type="InterPro" id="IPR014721">
    <property type="entry name" value="Ribsml_uS5_D2-typ_fold_subgr"/>
</dbReference>
<comment type="caution">
    <text evidence="3">The sequence shown here is derived from an EMBL/GenBank/DDBJ whole genome shotgun (WGS) entry which is preliminary data.</text>
</comment>
<dbReference type="GO" id="GO:0006508">
    <property type="term" value="P:proteolysis"/>
    <property type="evidence" value="ECO:0007669"/>
    <property type="project" value="InterPro"/>
</dbReference>
<evidence type="ECO:0000259" key="2">
    <source>
        <dbReference type="PROSITE" id="PS51786"/>
    </source>
</evidence>
<proteinExistence type="predicted"/>
<dbReference type="AlphaFoldDB" id="A0A2M7TNY5"/>
<dbReference type="GO" id="GO:0004176">
    <property type="term" value="F:ATP-dependent peptidase activity"/>
    <property type="evidence" value="ECO:0007669"/>
    <property type="project" value="InterPro"/>
</dbReference>
<evidence type="ECO:0000313" key="3">
    <source>
        <dbReference type="EMBL" id="PIZ49947.1"/>
    </source>
</evidence>
<dbReference type="Pfam" id="PF05362">
    <property type="entry name" value="Lon_C"/>
    <property type="match status" value="1"/>
</dbReference>
<sequence length="35" mass="4115">KDLEEIPKKVKEDIKFVFVSHMDEVVKIALKKSSR</sequence>
<dbReference type="InterPro" id="IPR008269">
    <property type="entry name" value="Lon_proteolytic"/>
</dbReference>
<evidence type="ECO:0000313" key="4">
    <source>
        <dbReference type="Proteomes" id="UP000229753"/>
    </source>
</evidence>
<dbReference type="Gene3D" id="3.30.230.10">
    <property type="match status" value="1"/>
</dbReference>